<dbReference type="EC" id="4.2.1.1" evidence="2 8"/>
<proteinExistence type="inferred from homology"/>
<keyword evidence="11" id="KW-1185">Reference proteome</keyword>
<evidence type="ECO:0000256" key="8">
    <source>
        <dbReference type="RuleBase" id="RU003956"/>
    </source>
</evidence>
<feature type="compositionally biased region" description="Basic residues" evidence="9">
    <location>
        <begin position="58"/>
        <end position="71"/>
    </location>
</feature>
<comment type="cofactor">
    <cofactor evidence="7">
        <name>Zn(2+)</name>
        <dbReference type="ChEBI" id="CHEBI:29105"/>
    </cofactor>
    <text evidence="7">Binds 1 zinc ion per subunit.</text>
</comment>
<evidence type="ECO:0000256" key="5">
    <source>
        <dbReference type="ARBA" id="ARBA00023239"/>
    </source>
</evidence>
<dbReference type="InterPro" id="IPR001765">
    <property type="entry name" value="Carbonic_anhydrase"/>
</dbReference>
<comment type="similarity">
    <text evidence="1 8">Belongs to the beta-class carbonic anhydrase family.</text>
</comment>
<dbReference type="PANTHER" id="PTHR11002">
    <property type="entry name" value="CARBONIC ANHYDRASE"/>
    <property type="match status" value="1"/>
</dbReference>
<dbReference type="GO" id="GO:0008270">
    <property type="term" value="F:zinc ion binding"/>
    <property type="evidence" value="ECO:0007669"/>
    <property type="project" value="UniProtKB-UniRule"/>
</dbReference>
<evidence type="ECO:0000256" key="3">
    <source>
        <dbReference type="ARBA" id="ARBA00022723"/>
    </source>
</evidence>
<dbReference type="GO" id="GO:0004089">
    <property type="term" value="F:carbonate dehydratase activity"/>
    <property type="evidence" value="ECO:0007669"/>
    <property type="project" value="UniProtKB-UniRule"/>
</dbReference>
<evidence type="ECO:0000256" key="1">
    <source>
        <dbReference type="ARBA" id="ARBA00006217"/>
    </source>
</evidence>
<evidence type="ECO:0000256" key="9">
    <source>
        <dbReference type="SAM" id="MobiDB-lite"/>
    </source>
</evidence>
<dbReference type="Proteomes" id="UP000624404">
    <property type="component" value="Unassembled WGS sequence"/>
</dbReference>
<evidence type="ECO:0000256" key="4">
    <source>
        <dbReference type="ARBA" id="ARBA00022833"/>
    </source>
</evidence>
<evidence type="ECO:0000256" key="6">
    <source>
        <dbReference type="ARBA" id="ARBA00048348"/>
    </source>
</evidence>
<evidence type="ECO:0000256" key="2">
    <source>
        <dbReference type="ARBA" id="ARBA00012925"/>
    </source>
</evidence>
<comment type="catalytic activity">
    <reaction evidence="6 8">
        <text>hydrogencarbonate + H(+) = CO2 + H2O</text>
        <dbReference type="Rhea" id="RHEA:10748"/>
        <dbReference type="ChEBI" id="CHEBI:15377"/>
        <dbReference type="ChEBI" id="CHEBI:15378"/>
        <dbReference type="ChEBI" id="CHEBI:16526"/>
        <dbReference type="ChEBI" id="CHEBI:17544"/>
        <dbReference type="EC" id="4.2.1.1"/>
    </reaction>
</comment>
<comment type="caution">
    <text evidence="10">The sequence shown here is derived from an EMBL/GenBank/DDBJ whole genome shotgun (WGS) entry which is preliminary data.</text>
</comment>
<comment type="function">
    <text evidence="8">Reversible hydration of carbon dioxide.</text>
</comment>
<dbReference type="SUPFAM" id="SSF53056">
    <property type="entry name" value="beta-carbonic anhydrase, cab"/>
    <property type="match status" value="1"/>
</dbReference>
<dbReference type="GO" id="GO:0071244">
    <property type="term" value="P:cellular response to carbon dioxide"/>
    <property type="evidence" value="ECO:0007669"/>
    <property type="project" value="TreeGrafter"/>
</dbReference>
<feature type="binding site" evidence="7">
    <location>
        <position position="118"/>
    </location>
    <ligand>
        <name>Zn(2+)</name>
        <dbReference type="ChEBI" id="CHEBI:29105"/>
    </ligand>
</feature>
<dbReference type="GO" id="GO:0005737">
    <property type="term" value="C:cytoplasm"/>
    <property type="evidence" value="ECO:0007669"/>
    <property type="project" value="TreeGrafter"/>
</dbReference>
<dbReference type="GO" id="GO:0034599">
    <property type="term" value="P:cellular response to oxidative stress"/>
    <property type="evidence" value="ECO:0007669"/>
    <property type="project" value="TreeGrafter"/>
</dbReference>
<name>A0A8H2ZNC2_9HELO</name>
<dbReference type="Gene3D" id="3.40.1050.10">
    <property type="entry name" value="Carbonic anhydrase"/>
    <property type="match status" value="1"/>
</dbReference>
<feature type="binding site" evidence="7">
    <location>
        <position position="175"/>
    </location>
    <ligand>
        <name>Zn(2+)</name>
        <dbReference type="ChEBI" id="CHEBI:29105"/>
    </ligand>
</feature>
<dbReference type="EMBL" id="CAJHIA010000014">
    <property type="protein sequence ID" value="CAD6445397.1"/>
    <property type="molecule type" value="Genomic_DNA"/>
</dbReference>
<accession>A0A8H2ZNC2</accession>
<feature type="binding site" evidence="7">
    <location>
        <position position="120"/>
    </location>
    <ligand>
        <name>Zn(2+)</name>
        <dbReference type="ChEBI" id="CHEBI:29105"/>
    </ligand>
</feature>
<dbReference type="AlphaFoldDB" id="A0A8H2ZNC2"/>
<dbReference type="OrthoDB" id="10248475at2759"/>
<reference evidence="10" key="1">
    <citation type="submission" date="2020-10" db="EMBL/GenBank/DDBJ databases">
        <authorList>
            <person name="Kusch S."/>
        </authorList>
    </citation>
    <scope>NUCLEOTIDE SEQUENCE</scope>
    <source>
        <strain evidence="10">SwB9</strain>
    </source>
</reference>
<sequence>MSCDLGLLWSTHSLSLHFYLKESNNISTPHSYTLSFFLRNLEVLLELPSSNQILTGKGKGKGRKRKRKRNRKNDNPTLRYTVQSVPANLLQFNASSSPPSTSTNESQEPKENVLWIGCSDSSVTETDVLNNVSRSEIFVHRNLGNRVSVGDTSSGSAIEWAVDVLKVQHIIICGHYDCHLLDESESDSNNWYRDIIQLHQESDALEPPAQSPQSRNRHFTELYVLSEVEWLKQQPSVQQAMKEWDCKVHAFVYDRDQNSCVRLVPESQQK</sequence>
<evidence type="ECO:0000313" key="11">
    <source>
        <dbReference type="Proteomes" id="UP000624404"/>
    </source>
</evidence>
<feature type="binding site" evidence="7">
    <location>
        <position position="178"/>
    </location>
    <ligand>
        <name>Zn(2+)</name>
        <dbReference type="ChEBI" id="CHEBI:29105"/>
    </ligand>
</feature>
<dbReference type="PANTHER" id="PTHR11002:SF76">
    <property type="entry name" value="CARBONIC ANHYDRASE"/>
    <property type="match status" value="1"/>
</dbReference>
<evidence type="ECO:0000313" key="10">
    <source>
        <dbReference type="EMBL" id="CAD6445397.1"/>
    </source>
</evidence>
<keyword evidence="5 8" id="KW-0456">Lyase</keyword>
<feature type="region of interest" description="Disordered" evidence="9">
    <location>
        <begin position="54"/>
        <end position="76"/>
    </location>
</feature>
<gene>
    <name evidence="10" type="ORF">SCLTRI_LOCUS5180</name>
</gene>
<dbReference type="Pfam" id="PF00484">
    <property type="entry name" value="Pro_CA"/>
    <property type="match status" value="1"/>
</dbReference>
<protein>
    <recommendedName>
        <fullName evidence="2 8">Carbonic anhydrase</fullName>
        <ecNumber evidence="2 8">4.2.1.1</ecNumber>
    </recommendedName>
    <alternativeName>
        <fullName evidence="8">Carbonate dehydratase</fullName>
    </alternativeName>
</protein>
<dbReference type="InterPro" id="IPR036874">
    <property type="entry name" value="Carbonic_anhydrase_sf"/>
</dbReference>
<organism evidence="10 11">
    <name type="scientific">Sclerotinia trifoliorum</name>
    <dbReference type="NCBI Taxonomy" id="28548"/>
    <lineage>
        <taxon>Eukaryota</taxon>
        <taxon>Fungi</taxon>
        <taxon>Dikarya</taxon>
        <taxon>Ascomycota</taxon>
        <taxon>Pezizomycotina</taxon>
        <taxon>Leotiomycetes</taxon>
        <taxon>Helotiales</taxon>
        <taxon>Sclerotiniaceae</taxon>
        <taxon>Sclerotinia</taxon>
    </lineage>
</organism>
<dbReference type="SMART" id="SM00947">
    <property type="entry name" value="Pro_CA"/>
    <property type="match status" value="1"/>
</dbReference>
<keyword evidence="3 7" id="KW-0479">Metal-binding</keyword>
<evidence type="ECO:0000256" key="7">
    <source>
        <dbReference type="PIRSR" id="PIRSR601765-1"/>
    </source>
</evidence>
<keyword evidence="4 7" id="KW-0862">Zinc</keyword>